<dbReference type="Proteomes" id="UP000596063">
    <property type="component" value="Chromosome"/>
</dbReference>
<evidence type="ECO:0000256" key="5">
    <source>
        <dbReference type="ARBA" id="ARBA00022801"/>
    </source>
</evidence>
<evidence type="ECO:0000259" key="8">
    <source>
        <dbReference type="Pfam" id="PF10502"/>
    </source>
</evidence>
<dbReference type="InterPro" id="IPR019757">
    <property type="entry name" value="Pept_S26A_signal_pept_1_Lys-AS"/>
</dbReference>
<dbReference type="SUPFAM" id="SSF51306">
    <property type="entry name" value="LexA/Signal peptidase"/>
    <property type="match status" value="1"/>
</dbReference>
<dbReference type="EMBL" id="CP066167">
    <property type="protein sequence ID" value="QQD19215.1"/>
    <property type="molecule type" value="Genomic_DNA"/>
</dbReference>
<evidence type="ECO:0000256" key="6">
    <source>
        <dbReference type="PIRSR" id="PIRSR600223-1"/>
    </source>
</evidence>
<dbReference type="PROSITE" id="PS00760">
    <property type="entry name" value="SPASE_I_2"/>
    <property type="match status" value="1"/>
</dbReference>
<protein>
    <recommendedName>
        <fullName evidence="4 7">Signal peptidase I</fullName>
        <ecNumber evidence="3 7">3.4.21.89</ecNumber>
    </recommendedName>
</protein>
<dbReference type="GO" id="GO:0006465">
    <property type="term" value="P:signal peptide processing"/>
    <property type="evidence" value="ECO:0007669"/>
    <property type="project" value="InterPro"/>
</dbReference>
<dbReference type="InterPro" id="IPR000223">
    <property type="entry name" value="Pept_S26A_signal_pept_1"/>
</dbReference>
<name>A0A7T4R2K2_9GAMM</name>
<feature type="transmembrane region" description="Helical" evidence="7">
    <location>
        <begin position="6"/>
        <end position="22"/>
    </location>
</feature>
<dbReference type="RefSeq" id="WP_198570700.1">
    <property type="nucleotide sequence ID" value="NZ_CP066167.1"/>
</dbReference>
<comment type="similarity">
    <text evidence="2 7">Belongs to the peptidase S26 family.</text>
</comment>
<comment type="subcellular location">
    <subcellularLocation>
        <location evidence="7">Membrane</location>
        <topology evidence="7">Multi-pass membrane protein</topology>
    </subcellularLocation>
</comment>
<keyword evidence="5 7" id="KW-0378">Hydrolase</keyword>
<dbReference type="PANTHER" id="PTHR43390">
    <property type="entry name" value="SIGNAL PEPTIDASE I"/>
    <property type="match status" value="1"/>
</dbReference>
<dbReference type="PRINTS" id="PR00727">
    <property type="entry name" value="LEADERPTASE"/>
</dbReference>
<keyword evidence="7" id="KW-0472">Membrane</keyword>
<evidence type="ECO:0000256" key="4">
    <source>
        <dbReference type="ARBA" id="ARBA00019232"/>
    </source>
</evidence>
<evidence type="ECO:0000256" key="1">
    <source>
        <dbReference type="ARBA" id="ARBA00000677"/>
    </source>
</evidence>
<dbReference type="CDD" id="cd06530">
    <property type="entry name" value="S26_SPase_I"/>
    <property type="match status" value="1"/>
</dbReference>
<evidence type="ECO:0000256" key="7">
    <source>
        <dbReference type="RuleBase" id="RU362042"/>
    </source>
</evidence>
<evidence type="ECO:0000313" key="10">
    <source>
        <dbReference type="Proteomes" id="UP000596063"/>
    </source>
</evidence>
<evidence type="ECO:0000256" key="3">
    <source>
        <dbReference type="ARBA" id="ARBA00013208"/>
    </source>
</evidence>
<accession>A0A7T4R2K2</accession>
<dbReference type="GO" id="GO:0009003">
    <property type="term" value="F:signal peptidase activity"/>
    <property type="evidence" value="ECO:0007669"/>
    <property type="project" value="UniProtKB-EC"/>
</dbReference>
<dbReference type="PANTHER" id="PTHR43390:SF1">
    <property type="entry name" value="CHLOROPLAST PROCESSING PEPTIDASE"/>
    <property type="match status" value="1"/>
</dbReference>
<keyword evidence="7" id="KW-0812">Transmembrane</keyword>
<dbReference type="InterPro" id="IPR036286">
    <property type="entry name" value="LexA/Signal_pep-like_sf"/>
</dbReference>
<comment type="catalytic activity">
    <reaction evidence="1 7">
        <text>Cleavage of hydrophobic, N-terminal signal or leader sequences from secreted and periplasmic proteins.</text>
        <dbReference type="EC" id="3.4.21.89"/>
    </reaction>
</comment>
<gene>
    <name evidence="9" type="primary">lepB</name>
    <name evidence="9" type="ORF">I6N98_05010</name>
</gene>
<dbReference type="NCBIfam" id="TIGR02227">
    <property type="entry name" value="sigpep_I_bact"/>
    <property type="match status" value="1"/>
</dbReference>
<feature type="active site" evidence="6">
    <location>
        <position position="173"/>
    </location>
</feature>
<keyword evidence="10" id="KW-1185">Reference proteome</keyword>
<dbReference type="KEGG" id="snan:I6N98_05010"/>
<feature type="transmembrane region" description="Helical" evidence="7">
    <location>
        <begin position="83"/>
        <end position="104"/>
    </location>
</feature>
<evidence type="ECO:0000256" key="2">
    <source>
        <dbReference type="ARBA" id="ARBA00009370"/>
    </source>
</evidence>
<dbReference type="InterPro" id="IPR019758">
    <property type="entry name" value="Pept_S26A_signal_pept_1_CS"/>
</dbReference>
<dbReference type="GO" id="GO:0004252">
    <property type="term" value="F:serine-type endopeptidase activity"/>
    <property type="evidence" value="ECO:0007669"/>
    <property type="project" value="InterPro"/>
</dbReference>
<feature type="active site" evidence="6">
    <location>
        <position position="227"/>
    </location>
</feature>
<evidence type="ECO:0000313" key="9">
    <source>
        <dbReference type="EMBL" id="QQD19215.1"/>
    </source>
</evidence>
<feature type="transmembrane region" description="Helical" evidence="7">
    <location>
        <begin position="58"/>
        <end position="77"/>
    </location>
</feature>
<dbReference type="PROSITE" id="PS00761">
    <property type="entry name" value="SPASE_I_3"/>
    <property type="match status" value="1"/>
</dbReference>
<dbReference type="InterPro" id="IPR019533">
    <property type="entry name" value="Peptidase_S26"/>
</dbReference>
<dbReference type="Pfam" id="PF10502">
    <property type="entry name" value="Peptidase_S26"/>
    <property type="match status" value="1"/>
</dbReference>
<dbReference type="Gene3D" id="2.10.109.10">
    <property type="entry name" value="Umud Fragment, subunit A"/>
    <property type="match status" value="1"/>
</dbReference>
<organism evidence="9 10">
    <name type="scientific">Spongiibacter nanhainus</name>
    <dbReference type="NCBI Taxonomy" id="2794344"/>
    <lineage>
        <taxon>Bacteria</taxon>
        <taxon>Pseudomonadati</taxon>
        <taxon>Pseudomonadota</taxon>
        <taxon>Gammaproteobacteria</taxon>
        <taxon>Cellvibrionales</taxon>
        <taxon>Spongiibacteraceae</taxon>
        <taxon>Spongiibacter</taxon>
    </lineage>
</organism>
<keyword evidence="7" id="KW-0645">Protease</keyword>
<keyword evidence="7" id="KW-1133">Transmembrane helix</keyword>
<reference evidence="9 10" key="1">
    <citation type="submission" date="2020-12" db="EMBL/GenBank/DDBJ databases">
        <authorList>
            <person name="Shan Y."/>
        </authorList>
    </citation>
    <scope>NUCLEOTIDE SEQUENCE [LARGE SCALE GENOMIC DNA]</scope>
    <source>
        <strain evidence="10">csc3.9</strain>
    </source>
</reference>
<dbReference type="AlphaFoldDB" id="A0A7T4R2K2"/>
<feature type="domain" description="Peptidase S26" evidence="8">
    <location>
        <begin position="144"/>
        <end position="332"/>
    </location>
</feature>
<sequence>MVNLVLIVVASVTLVVWMIQEVRGRKQMQTALQWCAEKKTASDAESLRQQVVPGWLEWSYRLVVFLWFVWIASVVLIKDGDFALALVVLTFVAGIIAGLDRFVFEKSRRAFVRAGNVAVYITYFVKQEQDALKAEFGETLPIAENARSFFPVLLVVLALRSFVVEPFQIPSASMVPSLEVGDYILVNKFNYGLRLPVLGTKIVDIGEPERGDVMVFFPPNDKRYFIKRVIGLPGDKIQYIDKQLYINGEAVEQTLIAEVPPMQPVTEVIREDLSGVEHLVHHDTRIYRGDFTVDVKPGHYFMMGDNRDNSSDSRVWGQVPEENIVGQAFAVWMHWQSFSELPSFDRVGLIQ</sequence>
<proteinExistence type="inferred from homology"/>
<dbReference type="GO" id="GO:0016020">
    <property type="term" value="C:membrane"/>
    <property type="evidence" value="ECO:0007669"/>
    <property type="project" value="UniProtKB-SubCell"/>
</dbReference>
<dbReference type="EC" id="3.4.21.89" evidence="3 7"/>